<dbReference type="Pfam" id="PF02720">
    <property type="entry name" value="DUF222"/>
    <property type="match status" value="1"/>
</dbReference>
<comment type="caution">
    <text evidence="3">The sequence shown here is derived from an EMBL/GenBank/DDBJ whole genome shotgun (WGS) entry which is preliminary data.</text>
</comment>
<feature type="domain" description="DUF222" evidence="2">
    <location>
        <begin position="23"/>
        <end position="112"/>
    </location>
</feature>
<feature type="compositionally biased region" description="Gly residues" evidence="1">
    <location>
        <begin position="313"/>
        <end position="335"/>
    </location>
</feature>
<reference evidence="3 4" key="1">
    <citation type="submission" date="2021-04" db="EMBL/GenBank/DDBJ databases">
        <title>Ruania sp. nov., isolated from sandy soil of mangrove forest.</title>
        <authorList>
            <person name="Ge X."/>
            <person name="Huang R."/>
            <person name="Liu W."/>
        </authorList>
    </citation>
    <scope>NUCLEOTIDE SEQUENCE [LARGE SCALE GENOMIC DNA]</scope>
    <source>
        <strain evidence="3 4">N2-46</strain>
    </source>
</reference>
<feature type="compositionally biased region" description="Low complexity" evidence="1">
    <location>
        <begin position="299"/>
        <end position="312"/>
    </location>
</feature>
<evidence type="ECO:0000313" key="4">
    <source>
        <dbReference type="Proteomes" id="UP000826651"/>
    </source>
</evidence>
<organism evidence="3 4">
    <name type="scientific">Occultella gossypii</name>
    <dbReference type="NCBI Taxonomy" id="2800820"/>
    <lineage>
        <taxon>Bacteria</taxon>
        <taxon>Bacillati</taxon>
        <taxon>Actinomycetota</taxon>
        <taxon>Actinomycetes</taxon>
        <taxon>Micrococcales</taxon>
        <taxon>Ruaniaceae</taxon>
        <taxon>Occultella</taxon>
    </lineage>
</organism>
<keyword evidence="4" id="KW-1185">Reference proteome</keyword>
<gene>
    <name evidence="3" type="ORF">KCQ71_19540</name>
</gene>
<name>A0ABS7SGJ2_9MICO</name>
<sequence>MPPRGLRRTCAGWSITSSRSPTPDATDKTHRAAADREFLNIDRTMDGYHVAGFLTIEHGQYIRTALEAIMGKPAAGETRTSGQRRAQALSDLAHMMLDQGKVGTSASVRPHLGVLISYPEFLDAIKTTETAAGDNAAEAAPGNSASDPAPVATLEPVTELLPGLDTTNDPAERSPRSSGAPTTADQEADPANSTGACAEAPVPSSPITPRDLANERGAATEARTPSSAAAPGTGAREPDPSAQAPISSSAPTGATTGAAPNTSASAQAPTPSSTPDRAGLPGCQSRAVGPLGQSTTGTALPGANGTALPGATGTAGPGATGTAGPGATGTAGPGANGTALPSGTGTALPGAHGTAVPGVNGTALPSTGRDWAALLAAGPATFIDNTGPVPRDLLDRIIGCAGEIYRIIFGPDNEILNHGRAHRLFTAAQRRAHVARDRHCVHPDCTVPPER</sequence>
<evidence type="ECO:0000259" key="2">
    <source>
        <dbReference type="Pfam" id="PF02720"/>
    </source>
</evidence>
<evidence type="ECO:0000256" key="1">
    <source>
        <dbReference type="SAM" id="MobiDB-lite"/>
    </source>
</evidence>
<feature type="compositionally biased region" description="Low complexity" evidence="1">
    <location>
        <begin position="240"/>
        <end position="275"/>
    </location>
</feature>
<dbReference type="Proteomes" id="UP000826651">
    <property type="component" value="Unassembled WGS sequence"/>
</dbReference>
<feature type="compositionally biased region" description="Polar residues" evidence="1">
    <location>
        <begin position="14"/>
        <end position="23"/>
    </location>
</feature>
<feature type="compositionally biased region" description="Polar residues" evidence="1">
    <location>
        <begin position="176"/>
        <end position="195"/>
    </location>
</feature>
<feature type="region of interest" description="Disordered" evidence="1">
    <location>
        <begin position="161"/>
        <end position="353"/>
    </location>
</feature>
<dbReference type="InterPro" id="IPR003870">
    <property type="entry name" value="DUF222"/>
</dbReference>
<feature type="region of interest" description="Disordered" evidence="1">
    <location>
        <begin position="1"/>
        <end position="30"/>
    </location>
</feature>
<proteinExistence type="predicted"/>
<evidence type="ECO:0000313" key="3">
    <source>
        <dbReference type="EMBL" id="MBZ2198353.1"/>
    </source>
</evidence>
<protein>
    <submittedName>
        <fullName evidence="3">DUF222 domain-containing protein</fullName>
    </submittedName>
</protein>
<accession>A0ABS7SGJ2</accession>
<dbReference type="EMBL" id="JAGSHT010000018">
    <property type="protein sequence ID" value="MBZ2198353.1"/>
    <property type="molecule type" value="Genomic_DNA"/>
</dbReference>